<dbReference type="GeneID" id="18248971"/>
<dbReference type="OrthoDB" id="17560at2759"/>
<evidence type="ECO:0000259" key="1">
    <source>
        <dbReference type="Pfam" id="PF01738"/>
    </source>
</evidence>
<dbReference type="HOGENOM" id="CLU_054590_2_1_1"/>
<accession>G3B6C9</accession>
<dbReference type="InterPro" id="IPR029058">
    <property type="entry name" value="AB_hydrolase_fold"/>
</dbReference>
<dbReference type="Proteomes" id="UP000000707">
    <property type="component" value="Unassembled WGS sequence"/>
</dbReference>
<protein>
    <submittedName>
        <fullName evidence="2">Dienelactone hydrolase</fullName>
    </submittedName>
</protein>
<proteinExistence type="predicted"/>
<organism evidence="3">
    <name type="scientific">Candida tenuis (strain ATCC 10573 / BCRC 21748 / CBS 615 / JCM 9827 / NBRC 10315 / NRRL Y-1498 / VKM Y-70)</name>
    <name type="common">Yeast</name>
    <name type="synonym">Yamadazyma tenuis</name>
    <dbReference type="NCBI Taxonomy" id="590646"/>
    <lineage>
        <taxon>Eukaryota</taxon>
        <taxon>Fungi</taxon>
        <taxon>Dikarya</taxon>
        <taxon>Ascomycota</taxon>
        <taxon>Saccharomycotina</taxon>
        <taxon>Pichiomycetes</taxon>
        <taxon>Debaryomycetaceae</taxon>
        <taxon>Yamadazyma</taxon>
    </lineage>
</organism>
<keyword evidence="2" id="KW-0378">Hydrolase</keyword>
<dbReference type="EMBL" id="GL996524">
    <property type="protein sequence ID" value="EGV63436.1"/>
    <property type="molecule type" value="Genomic_DNA"/>
</dbReference>
<keyword evidence="3" id="KW-1185">Reference proteome</keyword>
<dbReference type="RefSeq" id="XP_006687229.1">
    <property type="nucleotide sequence ID" value="XM_006687166.1"/>
</dbReference>
<dbReference type="AlphaFoldDB" id="G3B6C9"/>
<gene>
    <name evidence="2" type="ORF">CANTEDRAFT_123697</name>
</gene>
<dbReference type="eggNOG" id="KOG3043">
    <property type="taxonomic scope" value="Eukaryota"/>
</dbReference>
<dbReference type="STRING" id="590646.G3B6C9"/>
<dbReference type="Gene3D" id="3.40.50.1820">
    <property type="entry name" value="alpha/beta hydrolase"/>
    <property type="match status" value="1"/>
</dbReference>
<feature type="domain" description="Dienelactone hydrolase" evidence="1">
    <location>
        <begin position="31"/>
        <end position="238"/>
    </location>
</feature>
<reference evidence="2 3" key="1">
    <citation type="journal article" date="2011" name="Proc. Natl. Acad. Sci. U.S.A.">
        <title>Comparative genomics of xylose-fermenting fungi for enhanced biofuel production.</title>
        <authorList>
            <person name="Wohlbach D.J."/>
            <person name="Kuo A."/>
            <person name="Sato T.K."/>
            <person name="Potts K.M."/>
            <person name="Salamov A.A."/>
            <person name="LaButti K.M."/>
            <person name="Sun H."/>
            <person name="Clum A."/>
            <person name="Pangilinan J.L."/>
            <person name="Lindquist E.A."/>
            <person name="Lucas S."/>
            <person name="Lapidus A."/>
            <person name="Jin M."/>
            <person name="Gunawan C."/>
            <person name="Balan V."/>
            <person name="Dale B.E."/>
            <person name="Jeffries T.W."/>
            <person name="Zinkel R."/>
            <person name="Barry K.W."/>
            <person name="Grigoriev I.V."/>
            <person name="Gasch A.P."/>
        </authorList>
    </citation>
    <scope>NUCLEOTIDE SEQUENCE [LARGE SCALE GENOMIC DNA]</scope>
    <source>
        <strain evidence="3">ATCC 10573 / BCRC 21748 / CBS 615 / JCM 9827 / NBRC 10315 / NRRL Y-1498 / VKM Y-70</strain>
    </source>
</reference>
<dbReference type="Pfam" id="PF01738">
    <property type="entry name" value="DLH"/>
    <property type="match status" value="1"/>
</dbReference>
<dbReference type="GO" id="GO:0016787">
    <property type="term" value="F:hydrolase activity"/>
    <property type="evidence" value="ECO:0007669"/>
    <property type="project" value="UniProtKB-KW"/>
</dbReference>
<dbReference type="KEGG" id="cten:18248971"/>
<dbReference type="InterPro" id="IPR002925">
    <property type="entry name" value="Dienelactn_hydro"/>
</dbReference>
<name>G3B6C9_CANTC</name>
<dbReference type="SUPFAM" id="SSF53474">
    <property type="entry name" value="alpha/beta-Hydrolases"/>
    <property type="match status" value="1"/>
</dbReference>
<dbReference type="PANTHER" id="PTHR17630">
    <property type="entry name" value="DIENELACTONE HYDROLASE"/>
    <property type="match status" value="1"/>
</dbReference>
<evidence type="ECO:0000313" key="3">
    <source>
        <dbReference type="Proteomes" id="UP000000707"/>
    </source>
</evidence>
<sequence>MASIGFTSCCTQVIHHEGTPAGTFTTVGGLDTYTTGDEHGNSHVLVILTDIFGYKLNNTLLVADELARLGKYRVLIPDILNNDPFEKWVLYWFLWHRPGITTPIVDGFLSKMKQELNPKFIGAIGYCFGAKFAIPNLTETGLVDAAAVAHPSLVKESEVARITKPILISIGADDKSFSVKLRHKTEEILANKPDLQWEIKLFSGVPHGYAVRGDITIPQVKYAKEKTILDQINFFNSVSGHSFE</sequence>
<evidence type="ECO:0000313" key="2">
    <source>
        <dbReference type="EMBL" id="EGV63436.1"/>
    </source>
</evidence>
<dbReference type="PANTHER" id="PTHR17630:SF44">
    <property type="entry name" value="PROTEIN AIM2"/>
    <property type="match status" value="1"/>
</dbReference>